<evidence type="ECO:0000256" key="6">
    <source>
        <dbReference type="ARBA" id="ARBA00023136"/>
    </source>
</evidence>
<evidence type="ECO:0000256" key="4">
    <source>
        <dbReference type="ARBA" id="ARBA00022748"/>
    </source>
</evidence>
<dbReference type="GO" id="GO:0016020">
    <property type="term" value="C:membrane"/>
    <property type="evidence" value="ECO:0007669"/>
    <property type="project" value="UniProtKB-SubCell"/>
</dbReference>
<reference evidence="9 10" key="2">
    <citation type="submission" date="2018-09" db="EMBL/GenBank/DDBJ databases">
        <title>Genome of Sphaerochaeta halotolerans strain 4-11.</title>
        <authorList>
            <person name="Nazina T.N."/>
            <person name="Sokolova D.S."/>
        </authorList>
    </citation>
    <scope>NUCLEOTIDE SEQUENCE [LARGE SCALE GENOMIC DNA]</scope>
    <source>
        <strain evidence="9 10">4-11</strain>
    </source>
</reference>
<organism evidence="9 10">
    <name type="scientific">Sphaerochaeta halotolerans</name>
    <dbReference type="NCBI Taxonomy" id="2293840"/>
    <lineage>
        <taxon>Bacteria</taxon>
        <taxon>Pseudomonadati</taxon>
        <taxon>Spirochaetota</taxon>
        <taxon>Spirochaetia</taxon>
        <taxon>Spirochaetales</taxon>
        <taxon>Sphaerochaetaceae</taxon>
        <taxon>Sphaerochaeta</taxon>
    </lineage>
</organism>
<evidence type="ECO:0000313" key="9">
    <source>
        <dbReference type="EMBL" id="RFU94124.1"/>
    </source>
</evidence>
<name>A0A372MEF2_9SPIR</name>
<comment type="subcellular location">
    <subcellularLocation>
        <location evidence="1">Membrane</location>
        <topology evidence="1">Multi-pass membrane protein</topology>
    </subcellularLocation>
</comment>
<feature type="transmembrane region" description="Helical" evidence="7">
    <location>
        <begin position="48"/>
        <end position="73"/>
    </location>
</feature>
<keyword evidence="4" id="KW-0201">Cytochrome c-type biogenesis</keyword>
<dbReference type="GO" id="GO:0017004">
    <property type="term" value="P:cytochrome complex assembly"/>
    <property type="evidence" value="ECO:0007669"/>
    <property type="project" value="UniProtKB-KW"/>
</dbReference>
<keyword evidence="6 7" id="KW-0472">Membrane</keyword>
<evidence type="ECO:0000259" key="8">
    <source>
        <dbReference type="Pfam" id="PF02683"/>
    </source>
</evidence>
<dbReference type="InterPro" id="IPR003834">
    <property type="entry name" value="Cyt_c_assmbl_TM_dom"/>
</dbReference>
<dbReference type="Pfam" id="PF02683">
    <property type="entry name" value="DsbD_TM"/>
    <property type="match status" value="1"/>
</dbReference>
<feature type="transmembrane region" description="Helical" evidence="7">
    <location>
        <begin position="196"/>
        <end position="216"/>
    </location>
</feature>
<evidence type="ECO:0000256" key="5">
    <source>
        <dbReference type="ARBA" id="ARBA00022989"/>
    </source>
</evidence>
<dbReference type="RefSeq" id="WP_117331061.1">
    <property type="nucleotide sequence ID" value="NZ_QUWK01000012.1"/>
</dbReference>
<dbReference type="AlphaFoldDB" id="A0A372MEF2"/>
<evidence type="ECO:0000256" key="3">
    <source>
        <dbReference type="ARBA" id="ARBA00022692"/>
    </source>
</evidence>
<evidence type="ECO:0000256" key="2">
    <source>
        <dbReference type="ARBA" id="ARBA00006143"/>
    </source>
</evidence>
<sequence>MAYITAFLEGIISFISPCILPILPLYFSYLAGGVVEQEQGKNILLKNSIAFIIGFTILFVALGAASTTIGQFLQSHLDMLNRIGGVLVILFALNNLGFVLIPALNNNHKFQMKGLQNMNIPKSMLFGLVFALGWTPCVGPLLGSALMMAANAELVTKGMLTLFFYAMGLGVPFLLSAILLEQLESVFAAIKKHSKLITIISGLFLLAFGIALILGFNPAALFL</sequence>
<feature type="transmembrane region" description="Helical" evidence="7">
    <location>
        <begin position="125"/>
        <end position="150"/>
    </location>
</feature>
<accession>A0A372MEF2</accession>
<dbReference type="PANTHER" id="PTHR31272:SF4">
    <property type="entry name" value="CYTOCHROME C-TYPE BIOGENESIS PROTEIN HI_1454-RELATED"/>
    <property type="match status" value="1"/>
</dbReference>
<proteinExistence type="inferred from homology"/>
<protein>
    <submittedName>
        <fullName evidence="9">Cytochrome c biogenesis protein CcdA</fullName>
    </submittedName>
</protein>
<feature type="domain" description="Cytochrome C biogenesis protein transmembrane" evidence="8">
    <location>
        <begin position="4"/>
        <end position="183"/>
    </location>
</feature>
<reference evidence="10" key="1">
    <citation type="submission" date="2018-08" db="EMBL/GenBank/DDBJ databases">
        <authorList>
            <person name="Grouzdev D.S."/>
            <person name="Krutkina M.S."/>
        </authorList>
    </citation>
    <scope>NUCLEOTIDE SEQUENCE [LARGE SCALE GENOMIC DNA]</scope>
    <source>
        <strain evidence="10">4-11</strain>
    </source>
</reference>
<comment type="caution">
    <text evidence="9">The sequence shown here is derived from an EMBL/GenBank/DDBJ whole genome shotgun (WGS) entry which is preliminary data.</text>
</comment>
<comment type="similarity">
    <text evidence="2">Belongs to the DsbD family.</text>
</comment>
<feature type="transmembrane region" description="Helical" evidence="7">
    <location>
        <begin position="6"/>
        <end position="27"/>
    </location>
</feature>
<evidence type="ECO:0000313" key="10">
    <source>
        <dbReference type="Proteomes" id="UP000264002"/>
    </source>
</evidence>
<feature type="transmembrane region" description="Helical" evidence="7">
    <location>
        <begin position="85"/>
        <end position="104"/>
    </location>
</feature>
<feature type="transmembrane region" description="Helical" evidence="7">
    <location>
        <begin position="162"/>
        <end position="180"/>
    </location>
</feature>
<dbReference type="InterPro" id="IPR051790">
    <property type="entry name" value="Cytochrome_c-biogenesis_DsbD"/>
</dbReference>
<dbReference type="OrthoDB" id="9809733at2"/>
<keyword evidence="5 7" id="KW-1133">Transmembrane helix</keyword>
<dbReference type="PANTHER" id="PTHR31272">
    <property type="entry name" value="CYTOCHROME C-TYPE BIOGENESIS PROTEIN HI_1454-RELATED"/>
    <property type="match status" value="1"/>
</dbReference>
<evidence type="ECO:0000256" key="7">
    <source>
        <dbReference type="SAM" id="Phobius"/>
    </source>
</evidence>
<gene>
    <name evidence="9" type="ORF">DYP60_10990</name>
</gene>
<keyword evidence="10" id="KW-1185">Reference proteome</keyword>
<dbReference type="EMBL" id="QUWK01000012">
    <property type="protein sequence ID" value="RFU94124.1"/>
    <property type="molecule type" value="Genomic_DNA"/>
</dbReference>
<evidence type="ECO:0000256" key="1">
    <source>
        <dbReference type="ARBA" id="ARBA00004141"/>
    </source>
</evidence>
<keyword evidence="3 7" id="KW-0812">Transmembrane</keyword>
<dbReference type="Proteomes" id="UP000264002">
    <property type="component" value="Unassembled WGS sequence"/>
</dbReference>